<organism evidence="2 3">
    <name type="scientific">Mycena albidolilacea</name>
    <dbReference type="NCBI Taxonomy" id="1033008"/>
    <lineage>
        <taxon>Eukaryota</taxon>
        <taxon>Fungi</taxon>
        <taxon>Dikarya</taxon>
        <taxon>Basidiomycota</taxon>
        <taxon>Agaricomycotina</taxon>
        <taxon>Agaricomycetes</taxon>
        <taxon>Agaricomycetidae</taxon>
        <taxon>Agaricales</taxon>
        <taxon>Marasmiineae</taxon>
        <taxon>Mycenaceae</taxon>
        <taxon>Mycena</taxon>
    </lineage>
</organism>
<keyword evidence="3" id="KW-1185">Reference proteome</keyword>
<comment type="caution">
    <text evidence="2">The sequence shown here is derived from an EMBL/GenBank/DDBJ whole genome shotgun (WGS) entry which is preliminary data.</text>
</comment>
<accession>A0AAD7ENV1</accession>
<evidence type="ECO:0000313" key="3">
    <source>
        <dbReference type="Proteomes" id="UP001218218"/>
    </source>
</evidence>
<feature type="compositionally biased region" description="Basic and acidic residues" evidence="1">
    <location>
        <begin position="194"/>
        <end position="209"/>
    </location>
</feature>
<evidence type="ECO:0000313" key="2">
    <source>
        <dbReference type="EMBL" id="KAJ7342500.1"/>
    </source>
</evidence>
<sequence length="209" mass="22537">MTLSCTSWINQTFFAVSTGGGKSVLFLLLQILELEKLGVLVLAYCHETVTECQQQPLGPKGNNVANQASIHRQGLGLHPKNPRGGTQLRGAPNRGSNWIQDQRVPEGDSDEPVSVQPARELVEIPRQGTESRSSGVVEQRGVKARPEQQDGDKSTPGSSPRTKQSSQMSGGHQGVMSIKEPTGGTRGTPVATQERSRLGMDIRSEYPPT</sequence>
<dbReference type="AlphaFoldDB" id="A0AAD7ENV1"/>
<dbReference type="EMBL" id="JARIHO010000025">
    <property type="protein sequence ID" value="KAJ7342500.1"/>
    <property type="molecule type" value="Genomic_DNA"/>
</dbReference>
<reference evidence="2" key="1">
    <citation type="submission" date="2023-03" db="EMBL/GenBank/DDBJ databases">
        <title>Massive genome expansion in bonnet fungi (Mycena s.s.) driven by repeated elements and novel gene families across ecological guilds.</title>
        <authorList>
            <consortium name="Lawrence Berkeley National Laboratory"/>
            <person name="Harder C.B."/>
            <person name="Miyauchi S."/>
            <person name="Viragh M."/>
            <person name="Kuo A."/>
            <person name="Thoen E."/>
            <person name="Andreopoulos B."/>
            <person name="Lu D."/>
            <person name="Skrede I."/>
            <person name="Drula E."/>
            <person name="Henrissat B."/>
            <person name="Morin E."/>
            <person name="Kohler A."/>
            <person name="Barry K."/>
            <person name="LaButti K."/>
            <person name="Morin E."/>
            <person name="Salamov A."/>
            <person name="Lipzen A."/>
            <person name="Mereny Z."/>
            <person name="Hegedus B."/>
            <person name="Baldrian P."/>
            <person name="Stursova M."/>
            <person name="Weitz H."/>
            <person name="Taylor A."/>
            <person name="Grigoriev I.V."/>
            <person name="Nagy L.G."/>
            <person name="Martin F."/>
            <person name="Kauserud H."/>
        </authorList>
    </citation>
    <scope>NUCLEOTIDE SEQUENCE</scope>
    <source>
        <strain evidence="2">CBHHK002</strain>
    </source>
</reference>
<proteinExistence type="predicted"/>
<protein>
    <submittedName>
        <fullName evidence="2">Uncharacterized protein</fullName>
    </submittedName>
</protein>
<name>A0AAD7ENV1_9AGAR</name>
<evidence type="ECO:0000256" key="1">
    <source>
        <dbReference type="SAM" id="MobiDB-lite"/>
    </source>
</evidence>
<dbReference type="Proteomes" id="UP001218218">
    <property type="component" value="Unassembled WGS sequence"/>
</dbReference>
<feature type="region of interest" description="Disordered" evidence="1">
    <location>
        <begin position="74"/>
        <end position="209"/>
    </location>
</feature>
<feature type="compositionally biased region" description="Polar residues" evidence="1">
    <location>
        <begin position="155"/>
        <end position="170"/>
    </location>
</feature>
<gene>
    <name evidence="2" type="ORF">DFH08DRAFT_811582</name>
</gene>
<feature type="compositionally biased region" description="Basic and acidic residues" evidence="1">
    <location>
        <begin position="140"/>
        <end position="153"/>
    </location>
</feature>